<reference evidence="8 9" key="1">
    <citation type="submission" date="2017-12" db="EMBL/GenBank/DDBJ databases">
        <title>High-resolution comparative analysis of great ape genomes.</title>
        <authorList>
            <person name="Pollen A."/>
            <person name="Hastie A."/>
            <person name="Hormozdiari F."/>
            <person name="Dougherty M."/>
            <person name="Liu R."/>
            <person name="Chaisson M."/>
            <person name="Hoppe E."/>
            <person name="Hill C."/>
            <person name="Pang A."/>
            <person name="Hillier L."/>
            <person name="Baker C."/>
            <person name="Armstrong J."/>
            <person name="Shendure J."/>
            <person name="Paten B."/>
            <person name="Wilson R."/>
            <person name="Chao H."/>
            <person name="Schneider V."/>
            <person name="Ventura M."/>
            <person name="Kronenberg Z."/>
            <person name="Murali S."/>
            <person name="Gordon D."/>
            <person name="Cantsilieris S."/>
            <person name="Munson K."/>
            <person name="Nelson B."/>
            <person name="Raja A."/>
            <person name="Underwood J."/>
            <person name="Diekhans M."/>
            <person name="Fiddes I."/>
            <person name="Haussler D."/>
            <person name="Eichler E."/>
        </authorList>
    </citation>
    <scope>NUCLEOTIDE SEQUENCE [LARGE SCALE GENOMIC DNA]</scope>
    <source>
        <strain evidence="8">Yerkes chimp pedigree #C0471</strain>
    </source>
</reference>
<keyword evidence="5" id="KW-0393">Immunoglobulin domain</keyword>
<dbReference type="AlphaFoldDB" id="A0A2J8PRH5"/>
<keyword evidence="3" id="KW-0963">Cytoplasm</keyword>
<evidence type="ECO:0000313" key="9">
    <source>
        <dbReference type="Proteomes" id="UP000236370"/>
    </source>
</evidence>
<proteinExistence type="inferred from homology"/>
<dbReference type="Gene3D" id="2.60.40.10">
    <property type="entry name" value="Immunoglobulins"/>
    <property type="match status" value="3"/>
</dbReference>
<dbReference type="FunFam" id="2.60.40.10:FF:001213">
    <property type="entry name" value="titin isoform X1"/>
    <property type="match status" value="1"/>
</dbReference>
<comment type="caution">
    <text evidence="8">The sequence shown here is derived from an EMBL/GenBank/DDBJ whole genome shotgun (WGS) entry which is preliminary data.</text>
</comment>
<evidence type="ECO:0000256" key="2">
    <source>
        <dbReference type="ARBA" id="ARBA00006692"/>
    </source>
</evidence>
<comment type="subcellular location">
    <subcellularLocation>
        <location evidence="1">Cytoplasm</location>
    </subcellularLocation>
</comment>
<dbReference type="SMART" id="SM00409">
    <property type="entry name" value="IG"/>
    <property type="match status" value="3"/>
</dbReference>
<dbReference type="SMART" id="SM00408">
    <property type="entry name" value="IGc2"/>
    <property type="match status" value="2"/>
</dbReference>
<dbReference type="FunFam" id="2.60.40.10:FF:001328">
    <property type="entry name" value="titin isoform X1"/>
    <property type="match status" value="1"/>
</dbReference>
<dbReference type="InterPro" id="IPR003598">
    <property type="entry name" value="Ig_sub2"/>
</dbReference>
<dbReference type="InterPro" id="IPR013098">
    <property type="entry name" value="Ig_I-set"/>
</dbReference>
<name>A0A2J8PRH5_PANTR</name>
<evidence type="ECO:0000259" key="7">
    <source>
        <dbReference type="PROSITE" id="PS50835"/>
    </source>
</evidence>
<feature type="domain" description="Ig-like" evidence="7">
    <location>
        <begin position="209"/>
        <end position="297"/>
    </location>
</feature>
<comment type="similarity">
    <text evidence="2">Belongs to the protein kinase superfamily. CAMK Ser/Thr protein kinase family.</text>
</comment>
<evidence type="ECO:0000256" key="3">
    <source>
        <dbReference type="ARBA" id="ARBA00022490"/>
    </source>
</evidence>
<evidence type="ECO:0000256" key="1">
    <source>
        <dbReference type="ARBA" id="ARBA00004496"/>
    </source>
</evidence>
<dbReference type="Proteomes" id="UP000236370">
    <property type="component" value="Unassembled WGS sequence"/>
</dbReference>
<dbReference type="EMBL" id="NBAG03000211">
    <property type="protein sequence ID" value="PNI86620.1"/>
    <property type="molecule type" value="Genomic_DNA"/>
</dbReference>
<feature type="non-terminal residue" evidence="8">
    <location>
        <position position="1"/>
    </location>
</feature>
<dbReference type="InterPro" id="IPR013783">
    <property type="entry name" value="Ig-like_fold"/>
</dbReference>
<dbReference type="InterPro" id="IPR036179">
    <property type="entry name" value="Ig-like_dom_sf"/>
</dbReference>
<dbReference type="FunFam" id="2.60.40.10:FF:000147">
    <property type="entry name" value="Myosin light chain kinase"/>
    <property type="match status" value="1"/>
</dbReference>
<evidence type="ECO:0000256" key="4">
    <source>
        <dbReference type="ARBA" id="ARBA00022737"/>
    </source>
</evidence>
<dbReference type="Pfam" id="PF07679">
    <property type="entry name" value="I-set"/>
    <property type="match status" value="3"/>
</dbReference>
<feature type="compositionally biased region" description="Basic and acidic residues" evidence="6">
    <location>
        <begin position="326"/>
        <end position="340"/>
    </location>
</feature>
<sequence>STAKLFVEGRDVRIRSIKKEVQVIEKQRAVVEFEVNEDDVDAHWYKDGIEINFQVQERHKYVVERRIHRMFISETRQSDAGEYTFVAGRNRSSVTLYVNAPEPPQVLQELQPVTVQSGKPARFCAMISGRPQPKISWYKEEQLLSTGFKCKFLHDGQEYTLLLIEAFPEDAAVYTCEAKNDYGVATTSASLSVEVPEVVSPDQEMPVYPPAIITPLQDTVTSEGQPARFQCRVSGTDLKVSWYSKDKKIKPSRFFRMTQFEDTYQLEIAEAYPEDEGTYTFVASNAVGQVSSTANLSLEAKESQARALTKITLGSDTKSIKTLKESQIKTTREVKRESSKKTSSLSLTSCQKP</sequence>
<dbReference type="SUPFAM" id="SSF48726">
    <property type="entry name" value="Immunoglobulin"/>
    <property type="match status" value="3"/>
</dbReference>
<feature type="domain" description="Ig-like" evidence="7">
    <location>
        <begin position="104"/>
        <end position="192"/>
    </location>
</feature>
<protein>
    <submittedName>
        <fullName evidence="8">TTN isoform 15</fullName>
    </submittedName>
</protein>
<gene>
    <name evidence="8" type="ORF">CK820_G0001627</name>
</gene>
<evidence type="ECO:0000313" key="8">
    <source>
        <dbReference type="EMBL" id="PNI86620.1"/>
    </source>
</evidence>
<dbReference type="PANTHER" id="PTHR13817">
    <property type="entry name" value="TITIN"/>
    <property type="match status" value="1"/>
</dbReference>
<evidence type="ECO:0000256" key="5">
    <source>
        <dbReference type="ARBA" id="ARBA00023319"/>
    </source>
</evidence>
<dbReference type="GO" id="GO:0005737">
    <property type="term" value="C:cytoplasm"/>
    <property type="evidence" value="ECO:0007669"/>
    <property type="project" value="UniProtKB-SubCell"/>
</dbReference>
<keyword evidence="4" id="KW-0677">Repeat</keyword>
<dbReference type="PANTHER" id="PTHR13817:SF151">
    <property type="entry name" value="TITIN"/>
    <property type="match status" value="1"/>
</dbReference>
<dbReference type="InterPro" id="IPR007110">
    <property type="entry name" value="Ig-like_dom"/>
</dbReference>
<feature type="compositionally biased region" description="Low complexity" evidence="6">
    <location>
        <begin position="341"/>
        <end position="353"/>
    </location>
</feature>
<feature type="region of interest" description="Disordered" evidence="6">
    <location>
        <begin position="326"/>
        <end position="353"/>
    </location>
</feature>
<dbReference type="PROSITE" id="PS50835">
    <property type="entry name" value="IG_LIKE"/>
    <property type="match status" value="2"/>
</dbReference>
<organism evidence="8 9">
    <name type="scientific">Pan troglodytes</name>
    <name type="common">Chimpanzee</name>
    <dbReference type="NCBI Taxonomy" id="9598"/>
    <lineage>
        <taxon>Eukaryota</taxon>
        <taxon>Metazoa</taxon>
        <taxon>Chordata</taxon>
        <taxon>Craniata</taxon>
        <taxon>Vertebrata</taxon>
        <taxon>Euteleostomi</taxon>
        <taxon>Mammalia</taxon>
        <taxon>Eutheria</taxon>
        <taxon>Euarchontoglires</taxon>
        <taxon>Primates</taxon>
        <taxon>Haplorrhini</taxon>
        <taxon>Catarrhini</taxon>
        <taxon>Hominidae</taxon>
        <taxon>Pan</taxon>
    </lineage>
</organism>
<dbReference type="InterPro" id="IPR003599">
    <property type="entry name" value="Ig_sub"/>
</dbReference>
<accession>A0A2J8PRH5</accession>
<evidence type="ECO:0000256" key="6">
    <source>
        <dbReference type="SAM" id="MobiDB-lite"/>
    </source>
</evidence>
<dbReference type="InterPro" id="IPR050964">
    <property type="entry name" value="Striated_Muscle_Regulatory"/>
</dbReference>